<dbReference type="InterPro" id="IPR029033">
    <property type="entry name" value="His_PPase_superfam"/>
</dbReference>
<gene>
    <name evidence="1" type="ORF">WCD41_22400</name>
</gene>
<dbReference type="CDD" id="cd07067">
    <property type="entry name" value="HP_PGM_like"/>
    <property type="match status" value="1"/>
</dbReference>
<comment type="caution">
    <text evidence="1">The sequence shown here is derived from an EMBL/GenBank/DDBJ whole genome shotgun (WGS) entry which is preliminary data.</text>
</comment>
<proteinExistence type="predicted"/>
<dbReference type="SMART" id="SM00855">
    <property type="entry name" value="PGAM"/>
    <property type="match status" value="1"/>
</dbReference>
<dbReference type="InterPro" id="IPR013078">
    <property type="entry name" value="His_Pase_superF_clade-1"/>
</dbReference>
<keyword evidence="1" id="KW-0413">Isomerase</keyword>
<protein>
    <submittedName>
        <fullName evidence="1">Phosphoglycerate mutase family protein</fullName>
        <ecNumber evidence="1">5.4.-.-</ecNumber>
    </submittedName>
</protein>
<dbReference type="Gene3D" id="3.40.50.1240">
    <property type="entry name" value="Phosphoglycerate mutase-like"/>
    <property type="match status" value="1"/>
</dbReference>
<keyword evidence="2" id="KW-1185">Reference proteome</keyword>
<dbReference type="EMBL" id="JBBEGL010000006">
    <property type="protein sequence ID" value="MEJ2889227.1"/>
    <property type="molecule type" value="Genomic_DNA"/>
</dbReference>
<reference evidence="1 2" key="1">
    <citation type="submission" date="2024-03" db="EMBL/GenBank/DDBJ databases">
        <title>Actinomycetospora sp. OC33-EN06, a novel actinomycete isolated from wild orchid (Aerides multiflora).</title>
        <authorList>
            <person name="Suriyachadkun C."/>
        </authorList>
    </citation>
    <scope>NUCLEOTIDE SEQUENCE [LARGE SCALE GENOMIC DNA]</scope>
    <source>
        <strain evidence="1 2">OC33-EN06</strain>
    </source>
</reference>
<dbReference type="Pfam" id="PF00300">
    <property type="entry name" value="His_Phos_1"/>
    <property type="match status" value="1"/>
</dbReference>
<dbReference type="RefSeq" id="WP_337716580.1">
    <property type="nucleotide sequence ID" value="NZ_JBBEGL010000006.1"/>
</dbReference>
<sequence>MITVLAVRHADVAAPAAGGDPSLSPAGRRRAAALAHVVRDLVVDTVVVSSLRRTRETVAPVLDERPGLEPLVEDDPAVRADALRAGDLGEVVLVAGHSNTVPALVLALAGDTVPPILETEFDRLVVLTVTDAGTGVRGLRYGAES</sequence>
<dbReference type="Proteomes" id="UP001370100">
    <property type="component" value="Unassembled WGS sequence"/>
</dbReference>
<accession>A0ABU8NA17</accession>
<dbReference type="GO" id="GO:0016853">
    <property type="term" value="F:isomerase activity"/>
    <property type="evidence" value="ECO:0007669"/>
    <property type="project" value="UniProtKB-KW"/>
</dbReference>
<dbReference type="EC" id="5.4.-.-" evidence="1"/>
<organism evidence="1 2">
    <name type="scientific">Actinomycetospora aeridis</name>
    <dbReference type="NCBI Taxonomy" id="3129231"/>
    <lineage>
        <taxon>Bacteria</taxon>
        <taxon>Bacillati</taxon>
        <taxon>Actinomycetota</taxon>
        <taxon>Actinomycetes</taxon>
        <taxon>Pseudonocardiales</taxon>
        <taxon>Pseudonocardiaceae</taxon>
        <taxon>Actinomycetospora</taxon>
    </lineage>
</organism>
<evidence type="ECO:0000313" key="2">
    <source>
        <dbReference type="Proteomes" id="UP001370100"/>
    </source>
</evidence>
<name>A0ABU8NA17_9PSEU</name>
<evidence type="ECO:0000313" key="1">
    <source>
        <dbReference type="EMBL" id="MEJ2889227.1"/>
    </source>
</evidence>
<dbReference type="SUPFAM" id="SSF53254">
    <property type="entry name" value="Phosphoglycerate mutase-like"/>
    <property type="match status" value="1"/>
</dbReference>